<evidence type="ECO:0000256" key="15">
    <source>
        <dbReference type="ARBA" id="ARBA00033235"/>
    </source>
</evidence>
<evidence type="ECO:0000256" key="19">
    <source>
        <dbReference type="PIRSR" id="PIRSR000732-3"/>
    </source>
</evidence>
<dbReference type="GO" id="GO:0005737">
    <property type="term" value="C:cytoplasm"/>
    <property type="evidence" value="ECO:0007669"/>
    <property type="project" value="UniProtKB-SubCell"/>
</dbReference>
<dbReference type="Gene3D" id="1.10.274.10">
    <property type="entry name" value="PtsI, HPr-binding domain"/>
    <property type="match status" value="1"/>
</dbReference>
<reference evidence="23 24" key="1">
    <citation type="submission" date="2020-08" db="EMBL/GenBank/DDBJ databases">
        <title>Genomic Encyclopedia of Type Strains, Phase III (KMG-III): the genomes of soil and plant-associated and newly described type strains.</title>
        <authorList>
            <person name="Whitman W."/>
        </authorList>
    </citation>
    <scope>NUCLEOTIDE SEQUENCE [LARGE SCALE GENOMIC DNA]</scope>
    <source>
        <strain evidence="23 24">CECT 8234</strain>
    </source>
</reference>
<dbReference type="InterPro" id="IPR036618">
    <property type="entry name" value="PtsI_HPr-bd_sf"/>
</dbReference>
<dbReference type="SUPFAM" id="SSF47831">
    <property type="entry name" value="Enzyme I of the PEP:sugar phosphotransferase system HPr-binding (sub)domain"/>
    <property type="match status" value="1"/>
</dbReference>
<dbReference type="Pfam" id="PF02896">
    <property type="entry name" value="PEP-utilizers_C"/>
    <property type="match status" value="1"/>
</dbReference>
<evidence type="ECO:0000256" key="10">
    <source>
        <dbReference type="ARBA" id="ARBA00022679"/>
    </source>
</evidence>
<evidence type="ECO:0000259" key="21">
    <source>
        <dbReference type="Pfam" id="PF02896"/>
    </source>
</evidence>
<keyword evidence="24" id="KW-1185">Reference proteome</keyword>
<dbReference type="EC" id="2.7.3.9" evidence="5 16"/>
<dbReference type="PANTHER" id="PTHR46244:SF6">
    <property type="entry name" value="PHOSPHOENOLPYRUVATE-PROTEIN PHOSPHOTRANSFERASE"/>
    <property type="match status" value="1"/>
</dbReference>
<comment type="subcellular location">
    <subcellularLocation>
        <location evidence="3 16">Cytoplasm</location>
    </subcellularLocation>
</comment>
<dbReference type="PIRSF" id="PIRSF000732">
    <property type="entry name" value="PTS_enzyme_I"/>
    <property type="match status" value="1"/>
</dbReference>
<evidence type="ECO:0000256" key="13">
    <source>
        <dbReference type="ARBA" id="ARBA00022777"/>
    </source>
</evidence>
<evidence type="ECO:0000256" key="17">
    <source>
        <dbReference type="PIRSR" id="PIRSR000732-1"/>
    </source>
</evidence>
<keyword evidence="7 16" id="KW-0813">Transport</keyword>
<feature type="domain" description="Phosphotransferase system enzyme I N-terminal" evidence="22">
    <location>
        <begin position="4"/>
        <end position="127"/>
    </location>
</feature>
<dbReference type="InterPro" id="IPR040442">
    <property type="entry name" value="Pyrv_kinase-like_dom_sf"/>
</dbReference>
<dbReference type="PANTHER" id="PTHR46244">
    <property type="entry name" value="PHOSPHOENOLPYRUVATE-PROTEIN PHOSPHOTRANSFERASE"/>
    <property type="match status" value="1"/>
</dbReference>
<feature type="binding site" evidence="19">
    <location>
        <position position="454"/>
    </location>
    <ligand>
        <name>Mg(2+)</name>
        <dbReference type="ChEBI" id="CHEBI:18420"/>
    </ligand>
</feature>
<dbReference type="InterPro" id="IPR023151">
    <property type="entry name" value="PEP_util_CS"/>
</dbReference>
<evidence type="ECO:0000256" key="5">
    <source>
        <dbReference type="ARBA" id="ARBA00012232"/>
    </source>
</evidence>
<feature type="binding site" evidence="18">
    <location>
        <position position="464"/>
    </location>
    <ligand>
        <name>phosphoenolpyruvate</name>
        <dbReference type="ChEBI" id="CHEBI:58702"/>
    </ligand>
</feature>
<proteinExistence type="inferred from homology"/>
<evidence type="ECO:0000256" key="7">
    <source>
        <dbReference type="ARBA" id="ARBA00022448"/>
    </source>
</evidence>
<feature type="active site" description="Tele-phosphohistidine intermediate" evidence="17">
    <location>
        <position position="191"/>
    </location>
</feature>
<dbReference type="Gene3D" id="3.20.20.60">
    <property type="entry name" value="Phosphoenolpyruvate-binding domains"/>
    <property type="match status" value="1"/>
</dbReference>
<dbReference type="Pfam" id="PF05524">
    <property type="entry name" value="PEP-utilisers_N"/>
    <property type="match status" value="1"/>
</dbReference>
<dbReference type="Gene3D" id="3.50.30.10">
    <property type="entry name" value="Phosphohistidine domain"/>
    <property type="match status" value="1"/>
</dbReference>
<feature type="domain" description="PEP-utilising enzyme C-terminal" evidence="21">
    <location>
        <begin position="260"/>
        <end position="536"/>
    </location>
</feature>
<organism evidence="23 24">
    <name type="scientific">Paenibacillus endophyticus</name>
    <dbReference type="NCBI Taxonomy" id="1294268"/>
    <lineage>
        <taxon>Bacteria</taxon>
        <taxon>Bacillati</taxon>
        <taxon>Bacillota</taxon>
        <taxon>Bacilli</taxon>
        <taxon>Bacillales</taxon>
        <taxon>Paenibacillaceae</taxon>
        <taxon>Paenibacillus</taxon>
    </lineage>
</organism>
<gene>
    <name evidence="23" type="ORF">FHS16_001061</name>
</gene>
<evidence type="ECO:0000256" key="3">
    <source>
        <dbReference type="ARBA" id="ARBA00004496"/>
    </source>
</evidence>
<keyword evidence="23" id="KW-0670">Pyruvate</keyword>
<dbReference type="Proteomes" id="UP000518605">
    <property type="component" value="Unassembled WGS sequence"/>
</dbReference>
<evidence type="ECO:0000256" key="11">
    <source>
        <dbReference type="ARBA" id="ARBA00022683"/>
    </source>
</evidence>
<dbReference type="NCBIfam" id="TIGR01417">
    <property type="entry name" value="PTS_I_fam"/>
    <property type="match status" value="1"/>
</dbReference>
<dbReference type="AlphaFoldDB" id="A0A7W5C520"/>
<dbReference type="RefSeq" id="WP_183559531.1">
    <property type="nucleotide sequence ID" value="NZ_CBCSLB010000009.1"/>
</dbReference>
<evidence type="ECO:0000313" key="24">
    <source>
        <dbReference type="Proteomes" id="UP000518605"/>
    </source>
</evidence>
<feature type="binding site" evidence="18">
    <location>
        <begin position="453"/>
        <end position="454"/>
    </location>
    <ligand>
        <name>phosphoenolpyruvate</name>
        <dbReference type="ChEBI" id="CHEBI:58702"/>
    </ligand>
</feature>
<evidence type="ECO:0000256" key="6">
    <source>
        <dbReference type="ARBA" id="ARBA00016544"/>
    </source>
</evidence>
<feature type="binding site" evidence="18">
    <location>
        <position position="331"/>
    </location>
    <ligand>
        <name>phosphoenolpyruvate</name>
        <dbReference type="ChEBI" id="CHEBI:58702"/>
    </ligand>
</feature>
<dbReference type="SUPFAM" id="SSF51621">
    <property type="entry name" value="Phosphoenolpyruvate/pyruvate domain"/>
    <property type="match status" value="1"/>
</dbReference>
<dbReference type="InterPro" id="IPR015813">
    <property type="entry name" value="Pyrv/PenolPyrv_kinase-like_dom"/>
</dbReference>
<evidence type="ECO:0000256" key="16">
    <source>
        <dbReference type="PIRNR" id="PIRNR000732"/>
    </source>
</evidence>
<evidence type="ECO:0000256" key="1">
    <source>
        <dbReference type="ARBA" id="ARBA00000683"/>
    </source>
</evidence>
<feature type="active site" description="Proton donor" evidence="17">
    <location>
        <position position="501"/>
    </location>
</feature>
<dbReference type="PRINTS" id="PR01736">
    <property type="entry name" value="PHPHTRNFRASE"/>
</dbReference>
<keyword evidence="13 16" id="KW-0418">Kinase</keyword>
<keyword evidence="14 16" id="KW-0460">Magnesium</keyword>
<dbReference type="GO" id="GO:0016301">
    <property type="term" value="F:kinase activity"/>
    <property type="evidence" value="ECO:0007669"/>
    <property type="project" value="UniProtKB-KW"/>
</dbReference>
<dbReference type="InterPro" id="IPR000121">
    <property type="entry name" value="PEP_util_C"/>
</dbReference>
<evidence type="ECO:0000313" key="23">
    <source>
        <dbReference type="EMBL" id="MBB3151027.1"/>
    </source>
</evidence>
<dbReference type="InterPro" id="IPR050499">
    <property type="entry name" value="PEP-utilizing_PTS_enzyme"/>
</dbReference>
<evidence type="ECO:0000256" key="12">
    <source>
        <dbReference type="ARBA" id="ARBA00022723"/>
    </source>
</evidence>
<dbReference type="SUPFAM" id="SSF52009">
    <property type="entry name" value="Phosphohistidine domain"/>
    <property type="match status" value="1"/>
</dbReference>
<dbReference type="EMBL" id="JACHXW010000002">
    <property type="protein sequence ID" value="MBB3151027.1"/>
    <property type="molecule type" value="Genomic_DNA"/>
</dbReference>
<dbReference type="Pfam" id="PF00391">
    <property type="entry name" value="PEP-utilizers"/>
    <property type="match status" value="1"/>
</dbReference>
<evidence type="ECO:0000259" key="22">
    <source>
        <dbReference type="Pfam" id="PF05524"/>
    </source>
</evidence>
<dbReference type="InterPro" id="IPR008279">
    <property type="entry name" value="PEP-util_enz_mobile_dom"/>
</dbReference>
<accession>A0A7W5C520</accession>
<dbReference type="InterPro" id="IPR008731">
    <property type="entry name" value="PTS_EIN"/>
</dbReference>
<dbReference type="GO" id="GO:0046872">
    <property type="term" value="F:metal ion binding"/>
    <property type="evidence" value="ECO:0007669"/>
    <property type="project" value="UniProtKB-KW"/>
</dbReference>
<keyword evidence="8 16" id="KW-0963">Cytoplasm</keyword>
<comment type="function">
    <text evidence="16">General (non sugar-specific) component of the phosphoenolpyruvate-dependent sugar phosphotransferase system (sugar PTS). This major carbohydrate active-transport system catalyzes the phosphorylation of incoming sugar substrates concomitantly with their translocation across the cell membrane. Enzyme I transfers the phosphoryl group from phosphoenolpyruvate (PEP) to the phosphoryl carrier protein (HPr).</text>
</comment>
<evidence type="ECO:0000256" key="18">
    <source>
        <dbReference type="PIRSR" id="PIRSR000732-2"/>
    </source>
</evidence>
<evidence type="ECO:0000256" key="2">
    <source>
        <dbReference type="ARBA" id="ARBA00001946"/>
    </source>
</evidence>
<feature type="binding site" evidence="18">
    <location>
        <position position="294"/>
    </location>
    <ligand>
        <name>phosphoenolpyruvate</name>
        <dbReference type="ChEBI" id="CHEBI:58702"/>
    </ligand>
</feature>
<feature type="binding site" evidence="19">
    <location>
        <position position="430"/>
    </location>
    <ligand>
        <name>Mg(2+)</name>
        <dbReference type="ChEBI" id="CHEBI:18420"/>
    </ligand>
</feature>
<evidence type="ECO:0000259" key="20">
    <source>
        <dbReference type="Pfam" id="PF00391"/>
    </source>
</evidence>
<dbReference type="InterPro" id="IPR036637">
    <property type="entry name" value="Phosphohistidine_dom_sf"/>
</dbReference>
<evidence type="ECO:0000256" key="8">
    <source>
        <dbReference type="ARBA" id="ARBA00022490"/>
    </source>
</evidence>
<dbReference type="InterPro" id="IPR024692">
    <property type="entry name" value="PTS_EI"/>
</dbReference>
<keyword evidence="9 16" id="KW-0762">Sugar transport</keyword>
<dbReference type="GO" id="GO:0009401">
    <property type="term" value="P:phosphoenolpyruvate-dependent sugar phosphotransferase system"/>
    <property type="evidence" value="ECO:0007669"/>
    <property type="project" value="UniProtKB-KW"/>
</dbReference>
<name>A0A7W5C520_9BACL</name>
<comment type="similarity">
    <text evidence="4 16">Belongs to the PEP-utilizing enzyme family.</text>
</comment>
<keyword evidence="12 16" id="KW-0479">Metal-binding</keyword>
<sequence>MQLKGIPASAGVAWGRALQIQASELQHDTHRITPLLVPAELSRFDAAVGQAGEALASIQHSLLVEGRIEEAEIIEVQLFLLKDRELVGKARDKIVQMQYTSQAALEEAMTEVLDTIRQLDHATFKERAMDIEDVIHRIIRVLRGEKGVLEGIVGTEGLVLICDHLSPSEAVLLNPRTIVGVAVVYGSATSHFAIIARSIGIPAVVGIGMGLHDILDGQPVLLNGTSGTVIVDPSEGLLEEYGRTETEFACEQAVCPMPMQAMGGDRPLLMSNISSLSEAITAQSCGADGIGLFRTEFLFMGRDSFPEEEEQFETYRAIVSSFGPGSPIIIRTMDVGGDKPLALLMLEDEDNPFLGNRGMRISLMRQDLLRTQLRAALRASAYGNIKLLFPMIATMGEWKQATAIVEEVKTELSRSGTAFNHHIETGIMIEVPSAAIMADRLAQEADFFSIGTNDLIQYTMAASRNSPSLRELHDPLQPAVLRLIHRVIRAAHDRNKKVSICGEMAGETAAVPLLLGMGLDAFSVSNEALSSVSRQLSLQSERWDKEYLRQSALEVMDLDHASDVRRYVEHRFPELFMQPFKR</sequence>
<keyword evidence="10 16" id="KW-0808">Transferase</keyword>
<comment type="cofactor">
    <cofactor evidence="2 16 19">
        <name>Mg(2+)</name>
        <dbReference type="ChEBI" id="CHEBI:18420"/>
    </cofactor>
</comment>
<dbReference type="PROSITE" id="PS00742">
    <property type="entry name" value="PEP_ENZYMES_2"/>
    <property type="match status" value="1"/>
</dbReference>
<evidence type="ECO:0000256" key="14">
    <source>
        <dbReference type="ARBA" id="ARBA00022842"/>
    </source>
</evidence>
<feature type="domain" description="PEP-utilising enzyme mobile" evidence="20">
    <location>
        <begin position="155"/>
        <end position="227"/>
    </location>
</feature>
<evidence type="ECO:0000256" key="4">
    <source>
        <dbReference type="ARBA" id="ARBA00007837"/>
    </source>
</evidence>
<protein>
    <recommendedName>
        <fullName evidence="6 16">Phosphoenolpyruvate-protein phosphotransferase</fullName>
        <ecNumber evidence="5 16">2.7.3.9</ecNumber>
    </recommendedName>
    <alternativeName>
        <fullName evidence="15 16">Phosphotransferase system, enzyme I</fullName>
    </alternativeName>
</protein>
<comment type="caution">
    <text evidence="23">The sequence shown here is derived from an EMBL/GenBank/DDBJ whole genome shotgun (WGS) entry which is preliminary data.</text>
</comment>
<dbReference type="GO" id="GO:0008965">
    <property type="term" value="F:phosphoenolpyruvate-protein phosphotransferase activity"/>
    <property type="evidence" value="ECO:0007669"/>
    <property type="project" value="UniProtKB-EC"/>
</dbReference>
<keyword evidence="11 16" id="KW-0598">Phosphotransferase system</keyword>
<dbReference type="InterPro" id="IPR006318">
    <property type="entry name" value="PTS_EI-like"/>
</dbReference>
<evidence type="ECO:0000256" key="9">
    <source>
        <dbReference type="ARBA" id="ARBA00022597"/>
    </source>
</evidence>
<comment type="catalytic activity">
    <reaction evidence="1 16">
        <text>L-histidyl-[protein] + phosphoenolpyruvate = N(pros)-phospho-L-histidyl-[protein] + pyruvate</text>
        <dbReference type="Rhea" id="RHEA:23880"/>
        <dbReference type="Rhea" id="RHEA-COMP:9745"/>
        <dbReference type="Rhea" id="RHEA-COMP:9746"/>
        <dbReference type="ChEBI" id="CHEBI:15361"/>
        <dbReference type="ChEBI" id="CHEBI:29979"/>
        <dbReference type="ChEBI" id="CHEBI:58702"/>
        <dbReference type="ChEBI" id="CHEBI:64837"/>
        <dbReference type="EC" id="2.7.3.9"/>
    </reaction>
</comment>